<organism evidence="7 8">
    <name type="scientific">Ampelomyces quisqualis</name>
    <name type="common">Powdery mildew agent</name>
    <dbReference type="NCBI Taxonomy" id="50730"/>
    <lineage>
        <taxon>Eukaryota</taxon>
        <taxon>Fungi</taxon>
        <taxon>Dikarya</taxon>
        <taxon>Ascomycota</taxon>
        <taxon>Pezizomycotina</taxon>
        <taxon>Dothideomycetes</taxon>
        <taxon>Pleosporomycetidae</taxon>
        <taxon>Pleosporales</taxon>
        <taxon>Pleosporineae</taxon>
        <taxon>Phaeosphaeriaceae</taxon>
        <taxon>Ampelomyces</taxon>
    </lineage>
</organism>
<reference evidence="7" key="1">
    <citation type="journal article" date="2020" name="Stud. Mycol.">
        <title>101 Dothideomycetes genomes: a test case for predicting lifestyles and emergence of pathogens.</title>
        <authorList>
            <person name="Haridas S."/>
            <person name="Albert R."/>
            <person name="Binder M."/>
            <person name="Bloem J."/>
            <person name="Labutti K."/>
            <person name="Salamov A."/>
            <person name="Andreopoulos B."/>
            <person name="Baker S."/>
            <person name="Barry K."/>
            <person name="Bills G."/>
            <person name="Bluhm B."/>
            <person name="Cannon C."/>
            <person name="Castanera R."/>
            <person name="Culley D."/>
            <person name="Daum C."/>
            <person name="Ezra D."/>
            <person name="Gonzalez J."/>
            <person name="Henrissat B."/>
            <person name="Kuo A."/>
            <person name="Liang C."/>
            <person name="Lipzen A."/>
            <person name="Lutzoni F."/>
            <person name="Magnuson J."/>
            <person name="Mondo S."/>
            <person name="Nolan M."/>
            <person name="Ohm R."/>
            <person name="Pangilinan J."/>
            <person name="Park H.-J."/>
            <person name="Ramirez L."/>
            <person name="Alfaro M."/>
            <person name="Sun H."/>
            <person name="Tritt A."/>
            <person name="Yoshinaga Y."/>
            <person name="Zwiers L.-H."/>
            <person name="Turgeon B."/>
            <person name="Goodwin S."/>
            <person name="Spatafora J."/>
            <person name="Crous P."/>
            <person name="Grigoriev I."/>
        </authorList>
    </citation>
    <scope>NUCLEOTIDE SEQUENCE</scope>
    <source>
        <strain evidence="7">HMLAC05119</strain>
    </source>
</reference>
<dbReference type="SUPFAM" id="SSF161070">
    <property type="entry name" value="SNF-like"/>
    <property type="match status" value="1"/>
</dbReference>
<keyword evidence="3 6" id="KW-0812">Transmembrane</keyword>
<feature type="transmembrane region" description="Helical" evidence="6">
    <location>
        <begin position="77"/>
        <end position="96"/>
    </location>
</feature>
<feature type="transmembrane region" description="Helical" evidence="6">
    <location>
        <begin position="174"/>
        <end position="193"/>
    </location>
</feature>
<feature type="transmembrane region" description="Helical" evidence="6">
    <location>
        <begin position="6"/>
        <end position="28"/>
    </location>
</feature>
<dbReference type="OrthoDB" id="6581954at2759"/>
<sequence length="434" mass="48306">MRGTGFALNYVGLVASIYFIPIIAWGMVSFQKRSSKGPLPWSGDTENCFMYEVTGAILPDTSVTWVDYPGINFDGRLLGWNAFLFFLVWLCILRGTGWTGRVMYFTMGIVMLIGRGASLPYACDGIKLCFATWCSEALSGMGTWQDAVEQVLYSTGVGSGFYTVKRSYWSSRNAFLEASLAFAAFRIVGFMGITPDPESPMESYSLGFMTYPQVSVHMPDSNFWSALFAVMGVSSTFVTLDAFMTLIMDSAIAWSKGWTQMWVLTVLIFAVFLLLSLPDCTKFGYYYLDGIDPWMNNVGLVFVVGVECVSATTIYRNEDVVDQIGLSAYVTYNTGFLCAQLVCLFVGHTGNQLCHDFNPVIGDVKNWSLPFFCAHSLRYFSVPILATILSLAYPNFEQLKHYSLHVIGFIIGHFLLLWCIVGFMMPTGSTCSSF</sequence>
<comment type="subcellular location">
    <subcellularLocation>
        <location evidence="1">Membrane</location>
        <topology evidence="1">Multi-pass membrane protein</topology>
    </subcellularLocation>
</comment>
<gene>
    <name evidence="7" type="ORF">BDU57DRAFT_545472</name>
</gene>
<evidence type="ECO:0000313" key="8">
    <source>
        <dbReference type="Proteomes" id="UP000800096"/>
    </source>
</evidence>
<evidence type="ECO:0000256" key="2">
    <source>
        <dbReference type="ARBA" id="ARBA00022448"/>
    </source>
</evidence>
<keyword evidence="4 6" id="KW-1133">Transmembrane helix</keyword>
<dbReference type="PANTHER" id="PTHR11616">
    <property type="entry name" value="SODIUM/CHLORIDE DEPENDENT TRANSPORTER"/>
    <property type="match status" value="1"/>
</dbReference>
<evidence type="ECO:0000256" key="6">
    <source>
        <dbReference type="SAM" id="Phobius"/>
    </source>
</evidence>
<proteinExistence type="predicted"/>
<evidence type="ECO:0000256" key="3">
    <source>
        <dbReference type="ARBA" id="ARBA00022692"/>
    </source>
</evidence>
<dbReference type="EMBL" id="ML979133">
    <property type="protein sequence ID" value="KAF1918638.1"/>
    <property type="molecule type" value="Genomic_DNA"/>
</dbReference>
<dbReference type="PROSITE" id="PS50267">
    <property type="entry name" value="NA_NEUROTRAN_SYMP_3"/>
    <property type="match status" value="1"/>
</dbReference>
<dbReference type="PANTHER" id="PTHR11616:SF240">
    <property type="entry name" value="BLOATED TUBULES, ISOFORM B-RELATED"/>
    <property type="match status" value="1"/>
</dbReference>
<keyword evidence="8" id="KW-1185">Reference proteome</keyword>
<feature type="transmembrane region" description="Helical" evidence="6">
    <location>
        <begin position="327"/>
        <end position="347"/>
    </location>
</feature>
<dbReference type="AlphaFoldDB" id="A0A6A5QUT2"/>
<dbReference type="Pfam" id="PF00209">
    <property type="entry name" value="SNF"/>
    <property type="match status" value="1"/>
</dbReference>
<feature type="transmembrane region" description="Helical" evidence="6">
    <location>
        <begin position="297"/>
        <end position="315"/>
    </location>
</feature>
<dbReference type="GO" id="GO:0005886">
    <property type="term" value="C:plasma membrane"/>
    <property type="evidence" value="ECO:0007669"/>
    <property type="project" value="TreeGrafter"/>
</dbReference>
<dbReference type="GO" id="GO:0035725">
    <property type="term" value="P:sodium ion transmembrane transport"/>
    <property type="evidence" value="ECO:0007669"/>
    <property type="project" value="TreeGrafter"/>
</dbReference>
<name>A0A6A5QUT2_AMPQU</name>
<feature type="transmembrane region" description="Helical" evidence="6">
    <location>
        <begin position="223"/>
        <end position="247"/>
    </location>
</feature>
<evidence type="ECO:0000256" key="4">
    <source>
        <dbReference type="ARBA" id="ARBA00022989"/>
    </source>
</evidence>
<dbReference type="Proteomes" id="UP000800096">
    <property type="component" value="Unassembled WGS sequence"/>
</dbReference>
<evidence type="ECO:0000256" key="1">
    <source>
        <dbReference type="ARBA" id="ARBA00004141"/>
    </source>
</evidence>
<keyword evidence="2" id="KW-0813">Transport</keyword>
<protein>
    <submittedName>
        <fullName evidence="7">Uncharacterized protein</fullName>
    </submittedName>
</protein>
<feature type="transmembrane region" description="Helical" evidence="6">
    <location>
        <begin position="367"/>
        <end position="392"/>
    </location>
</feature>
<keyword evidence="5 6" id="KW-0472">Membrane</keyword>
<dbReference type="InterPro" id="IPR037272">
    <property type="entry name" value="SNS_sf"/>
</dbReference>
<accession>A0A6A5QUT2</accession>
<evidence type="ECO:0000313" key="7">
    <source>
        <dbReference type="EMBL" id="KAF1918638.1"/>
    </source>
</evidence>
<dbReference type="InterPro" id="IPR000175">
    <property type="entry name" value="Na/ntran_symport"/>
</dbReference>
<evidence type="ECO:0000256" key="5">
    <source>
        <dbReference type="ARBA" id="ARBA00023136"/>
    </source>
</evidence>
<feature type="transmembrane region" description="Helical" evidence="6">
    <location>
        <begin position="404"/>
        <end position="425"/>
    </location>
</feature>
<feature type="transmembrane region" description="Helical" evidence="6">
    <location>
        <begin position="259"/>
        <end position="277"/>
    </location>
</feature>